<gene>
    <name evidence="3" type="ORF">CBM2586_P10004</name>
</gene>
<feature type="coiled-coil region" evidence="1">
    <location>
        <begin position="69"/>
        <end position="96"/>
    </location>
</feature>
<reference evidence="3" key="1">
    <citation type="submission" date="2018-01" db="EMBL/GenBank/DDBJ databases">
        <authorList>
            <person name="Clerissi C."/>
        </authorList>
    </citation>
    <scope>NUCLEOTIDE SEQUENCE</scope>
    <source>
        <strain evidence="3">Cupriavidus taiwanensis LMG 19430</strain>
    </source>
</reference>
<protein>
    <submittedName>
        <fullName evidence="3">Uncharacterized protein</fullName>
    </submittedName>
</protein>
<feature type="region of interest" description="Disordered" evidence="2">
    <location>
        <begin position="1"/>
        <end position="27"/>
    </location>
</feature>
<keyword evidence="1" id="KW-0175">Coiled coil</keyword>
<evidence type="ECO:0000313" key="3">
    <source>
        <dbReference type="EMBL" id="SOY77221.1"/>
    </source>
</evidence>
<evidence type="ECO:0000256" key="1">
    <source>
        <dbReference type="SAM" id="Coils"/>
    </source>
</evidence>
<dbReference type="EMBL" id="OFSN01000028">
    <property type="protein sequence ID" value="SOY77221.1"/>
    <property type="molecule type" value="Genomic_DNA"/>
</dbReference>
<organism evidence="3">
    <name type="scientific">Cupriavidus taiwanensis</name>
    <dbReference type="NCBI Taxonomy" id="164546"/>
    <lineage>
        <taxon>Bacteria</taxon>
        <taxon>Pseudomonadati</taxon>
        <taxon>Pseudomonadota</taxon>
        <taxon>Betaproteobacteria</taxon>
        <taxon>Burkholderiales</taxon>
        <taxon>Burkholderiaceae</taxon>
        <taxon>Cupriavidus</taxon>
    </lineage>
</organism>
<sequence>MALAKSADFQPIDSQGKSGGNRKILHEKDDYPVITQLNKDGARLVAEIAASAKRSRGLETQAEQAHAGLNQARVDQARAEAERDALRSAVQQQADELTAERAARERLAGELAKVTGRLDAQQQLLADYRTQLGVAGPAA</sequence>
<evidence type="ECO:0000256" key="2">
    <source>
        <dbReference type="SAM" id="MobiDB-lite"/>
    </source>
</evidence>
<dbReference type="AlphaFoldDB" id="A0A375CPB2"/>
<accession>A0A375CPB2</accession>
<comment type="caution">
    <text evidence="3">The sequence shown here is derived from an EMBL/GenBank/DDBJ whole genome shotgun (WGS) entry which is preliminary data.</text>
</comment>
<name>A0A375CPB2_9BURK</name>
<proteinExistence type="predicted"/>
<dbReference type="Proteomes" id="UP000257016">
    <property type="component" value="Unassembled WGS sequence"/>
</dbReference>